<sequence>MLKAVQRLAASGNPQTNGKQQPGVAPASAAGAGSAGPHPSNPPEAPASAGGQPQQRTAGAVARLVSPPFGGTDWDWLRFWLGWLVAPGVLVALQVVETSSHEPWFVVHVAWLGFLRLAAELYALYVAGFTDLSSAEQLDKLVVSHAVPAAVHLVLAALQAMFAPLMPRALLVALFWLRCLVVPLLNLWAVYSSWLPDGGAGGGGDRGGLERRRRRRHHHRQQLAALAQQAGAAAGGGRGGGGGSSGAGAAGEEAGAAASQQALAQGAGWHGQTPGGGWREGADGHGGGGNGGAAAAAAPTSRPVHWPPPLFIPRDLDDVCPITLALMREPTQATSGITYERTAIVQWLETSRFDPVTHAPLRRRHLSPNLTLRVLMEPWLRDKTQDLRRQKRTRTPAEGAAGDGASGDGAAGDGAAGDGTAGDDAACNSVAAGADALQLEAAVGGRAEARHEQERDFGGETGAGATVMQGEDVQQQQHGDGGGAGQQQGQAEVRPCLQPQQRLQRADHAGDRRGNGNEQWREEHRALSEPQQPPSPQPLAGQAEWPQQTVEHPRESDSDHGSAQDPQTSQAASDEARPPPGNGRIHRSSGGSSSACGSAAGGGGGDVDGEGDHARQGRGRAATGGGCGAAACSCAV</sequence>
<feature type="region of interest" description="Disordered" evidence="6">
    <location>
        <begin position="444"/>
        <end position="464"/>
    </location>
</feature>
<organism evidence="9 10">
    <name type="scientific">Monoraphidium neglectum</name>
    <dbReference type="NCBI Taxonomy" id="145388"/>
    <lineage>
        <taxon>Eukaryota</taxon>
        <taxon>Viridiplantae</taxon>
        <taxon>Chlorophyta</taxon>
        <taxon>core chlorophytes</taxon>
        <taxon>Chlorophyceae</taxon>
        <taxon>CS clade</taxon>
        <taxon>Sphaeropleales</taxon>
        <taxon>Selenastraceae</taxon>
        <taxon>Monoraphidium</taxon>
    </lineage>
</organism>
<dbReference type="GO" id="GO:0045862">
    <property type="term" value="P:positive regulation of proteolysis"/>
    <property type="evidence" value="ECO:0007669"/>
    <property type="project" value="TreeGrafter"/>
</dbReference>
<keyword evidence="5" id="KW-0833">Ubl conjugation pathway</keyword>
<feature type="compositionally biased region" description="Low complexity" evidence="6">
    <location>
        <begin position="222"/>
        <end position="232"/>
    </location>
</feature>
<keyword evidence="7" id="KW-0812">Transmembrane</keyword>
<dbReference type="GO" id="GO:0043161">
    <property type="term" value="P:proteasome-mediated ubiquitin-dependent protein catabolic process"/>
    <property type="evidence" value="ECO:0007669"/>
    <property type="project" value="TreeGrafter"/>
</dbReference>
<feature type="compositionally biased region" description="Basic and acidic residues" evidence="6">
    <location>
        <begin position="504"/>
        <end position="527"/>
    </location>
</feature>
<dbReference type="Pfam" id="PF04564">
    <property type="entry name" value="U-box"/>
    <property type="match status" value="1"/>
</dbReference>
<dbReference type="GO" id="GO:0000209">
    <property type="term" value="P:protein polyubiquitination"/>
    <property type="evidence" value="ECO:0007669"/>
    <property type="project" value="TreeGrafter"/>
</dbReference>
<dbReference type="Proteomes" id="UP000054498">
    <property type="component" value="Unassembled WGS sequence"/>
</dbReference>
<dbReference type="AlphaFoldDB" id="A0A0D2MN32"/>
<dbReference type="Gene3D" id="3.30.40.10">
    <property type="entry name" value="Zinc/RING finger domain, C3HC4 (zinc finger)"/>
    <property type="match status" value="1"/>
</dbReference>
<dbReference type="GO" id="GO:0051087">
    <property type="term" value="F:protein-folding chaperone binding"/>
    <property type="evidence" value="ECO:0007669"/>
    <property type="project" value="TreeGrafter"/>
</dbReference>
<name>A0A0D2MN32_9CHLO</name>
<keyword evidence="3" id="KW-0808">Transferase</keyword>
<feature type="transmembrane region" description="Helical" evidence="7">
    <location>
        <begin position="76"/>
        <end position="93"/>
    </location>
</feature>
<dbReference type="PANTHER" id="PTHR46803">
    <property type="entry name" value="E3 UBIQUITIN-PROTEIN LIGASE CHIP"/>
    <property type="match status" value="1"/>
</dbReference>
<feature type="region of interest" description="Disordered" evidence="6">
    <location>
        <begin position="1"/>
        <end position="57"/>
    </location>
</feature>
<evidence type="ECO:0000313" key="9">
    <source>
        <dbReference type="EMBL" id="KIZ04130.1"/>
    </source>
</evidence>
<dbReference type="UniPathway" id="UPA00143"/>
<feature type="compositionally biased region" description="Gly residues" evidence="6">
    <location>
        <begin position="401"/>
        <end position="420"/>
    </location>
</feature>
<gene>
    <name evidence="9" type="ORF">MNEG_3830</name>
</gene>
<keyword evidence="7" id="KW-0472">Membrane</keyword>
<feature type="region of interest" description="Disordered" evidence="6">
    <location>
        <begin position="385"/>
        <end position="421"/>
    </location>
</feature>
<dbReference type="PANTHER" id="PTHR46803:SF2">
    <property type="entry name" value="E3 UBIQUITIN-PROTEIN LIGASE CHIP"/>
    <property type="match status" value="1"/>
</dbReference>
<feature type="compositionally biased region" description="Low complexity" evidence="6">
    <location>
        <begin position="250"/>
        <end position="267"/>
    </location>
</feature>
<dbReference type="PROSITE" id="PS51698">
    <property type="entry name" value="U_BOX"/>
    <property type="match status" value="1"/>
</dbReference>
<evidence type="ECO:0000256" key="3">
    <source>
        <dbReference type="ARBA" id="ARBA00022679"/>
    </source>
</evidence>
<evidence type="ECO:0000256" key="6">
    <source>
        <dbReference type="SAM" id="MobiDB-lite"/>
    </source>
</evidence>
<feature type="compositionally biased region" description="Basic residues" evidence="6">
    <location>
        <begin position="211"/>
        <end position="221"/>
    </location>
</feature>
<evidence type="ECO:0000256" key="4">
    <source>
        <dbReference type="ARBA" id="ARBA00022737"/>
    </source>
</evidence>
<dbReference type="SUPFAM" id="SSF57850">
    <property type="entry name" value="RING/U-box"/>
    <property type="match status" value="1"/>
</dbReference>
<dbReference type="EC" id="2.3.2.27" evidence="2"/>
<evidence type="ECO:0000256" key="2">
    <source>
        <dbReference type="ARBA" id="ARBA00012483"/>
    </source>
</evidence>
<feature type="compositionally biased region" description="Low complexity" evidence="6">
    <location>
        <begin position="588"/>
        <end position="598"/>
    </location>
</feature>
<feature type="region of interest" description="Disordered" evidence="6">
    <location>
        <begin position="500"/>
        <end position="636"/>
    </location>
</feature>
<feature type="compositionally biased region" description="Low complexity" evidence="6">
    <location>
        <begin position="22"/>
        <end position="38"/>
    </location>
</feature>
<dbReference type="InterPro" id="IPR003613">
    <property type="entry name" value="Ubox_domain"/>
</dbReference>
<feature type="transmembrane region" description="Helical" evidence="7">
    <location>
        <begin position="145"/>
        <end position="163"/>
    </location>
</feature>
<evidence type="ECO:0000313" key="10">
    <source>
        <dbReference type="Proteomes" id="UP000054498"/>
    </source>
</evidence>
<dbReference type="InterPro" id="IPR013083">
    <property type="entry name" value="Znf_RING/FYVE/PHD"/>
</dbReference>
<dbReference type="CDD" id="cd16655">
    <property type="entry name" value="RING-Ubox_WDSUB1-like"/>
    <property type="match status" value="1"/>
</dbReference>
<dbReference type="GO" id="GO:0006515">
    <property type="term" value="P:protein quality control for misfolded or incompletely synthesized proteins"/>
    <property type="evidence" value="ECO:0007669"/>
    <property type="project" value="TreeGrafter"/>
</dbReference>
<reference evidence="9 10" key="1">
    <citation type="journal article" date="2013" name="BMC Genomics">
        <title>Reconstruction of the lipid metabolism for the microalga Monoraphidium neglectum from its genome sequence reveals characteristics suitable for biofuel production.</title>
        <authorList>
            <person name="Bogen C."/>
            <person name="Al-Dilaimi A."/>
            <person name="Albersmeier A."/>
            <person name="Wichmann J."/>
            <person name="Grundmann M."/>
            <person name="Rupp O."/>
            <person name="Lauersen K.J."/>
            <person name="Blifernez-Klassen O."/>
            <person name="Kalinowski J."/>
            <person name="Goesmann A."/>
            <person name="Mussgnug J.H."/>
            <person name="Kruse O."/>
        </authorList>
    </citation>
    <scope>NUCLEOTIDE SEQUENCE [LARGE SCALE GENOMIC DNA]</scope>
    <source>
        <strain evidence="9 10">SAG 48.87</strain>
    </source>
</reference>
<dbReference type="STRING" id="145388.A0A0D2MN32"/>
<feature type="compositionally biased region" description="Basic and acidic residues" evidence="6">
    <location>
        <begin position="447"/>
        <end position="458"/>
    </location>
</feature>
<accession>A0A0D2MN32</accession>
<feature type="region of interest" description="Disordered" evidence="6">
    <location>
        <begin position="200"/>
        <end position="309"/>
    </location>
</feature>
<proteinExistence type="predicted"/>
<dbReference type="EMBL" id="KK100720">
    <property type="protein sequence ID" value="KIZ04130.1"/>
    <property type="molecule type" value="Genomic_DNA"/>
</dbReference>
<dbReference type="KEGG" id="mng:MNEG_3830"/>
<keyword evidence="10" id="KW-1185">Reference proteome</keyword>
<feature type="compositionally biased region" description="Basic and acidic residues" evidence="6">
    <location>
        <begin position="551"/>
        <end position="562"/>
    </location>
</feature>
<feature type="region of interest" description="Disordered" evidence="6">
    <location>
        <begin position="473"/>
        <end position="492"/>
    </location>
</feature>
<keyword evidence="7" id="KW-1133">Transmembrane helix</keyword>
<feature type="compositionally biased region" description="Gly residues" evidence="6">
    <location>
        <begin position="233"/>
        <end position="249"/>
    </location>
</feature>
<evidence type="ECO:0000256" key="1">
    <source>
        <dbReference type="ARBA" id="ARBA00000900"/>
    </source>
</evidence>
<feature type="compositionally biased region" description="Gly residues" evidence="6">
    <location>
        <begin position="273"/>
        <end position="292"/>
    </location>
</feature>
<evidence type="ECO:0000259" key="8">
    <source>
        <dbReference type="PROSITE" id="PS51698"/>
    </source>
</evidence>
<feature type="transmembrane region" description="Helical" evidence="7">
    <location>
        <begin position="105"/>
        <end position="125"/>
    </location>
</feature>
<dbReference type="GO" id="GO:0061630">
    <property type="term" value="F:ubiquitin protein ligase activity"/>
    <property type="evidence" value="ECO:0007669"/>
    <property type="project" value="UniProtKB-EC"/>
</dbReference>
<comment type="catalytic activity">
    <reaction evidence="1">
        <text>S-ubiquitinyl-[E2 ubiquitin-conjugating enzyme]-L-cysteine + [acceptor protein]-L-lysine = [E2 ubiquitin-conjugating enzyme]-L-cysteine + N(6)-ubiquitinyl-[acceptor protein]-L-lysine.</text>
        <dbReference type="EC" id="2.3.2.27"/>
    </reaction>
</comment>
<evidence type="ECO:0000256" key="5">
    <source>
        <dbReference type="ARBA" id="ARBA00022786"/>
    </source>
</evidence>
<evidence type="ECO:0000256" key="7">
    <source>
        <dbReference type="SAM" id="Phobius"/>
    </source>
</evidence>
<protein>
    <recommendedName>
        <fullName evidence="2">RING-type E3 ubiquitin transferase</fullName>
        <ecNumber evidence="2">2.3.2.27</ecNumber>
    </recommendedName>
</protein>
<feature type="domain" description="U-box" evidence="8">
    <location>
        <begin position="313"/>
        <end position="386"/>
    </location>
</feature>
<dbReference type="SMART" id="SM00504">
    <property type="entry name" value="Ubox"/>
    <property type="match status" value="1"/>
</dbReference>
<dbReference type="GeneID" id="25736708"/>
<dbReference type="GO" id="GO:0071218">
    <property type="term" value="P:cellular response to misfolded protein"/>
    <property type="evidence" value="ECO:0007669"/>
    <property type="project" value="TreeGrafter"/>
</dbReference>
<keyword evidence="4" id="KW-0677">Repeat</keyword>
<dbReference type="RefSeq" id="XP_013903149.1">
    <property type="nucleotide sequence ID" value="XM_014047695.1"/>
</dbReference>
<dbReference type="OrthoDB" id="10064100at2759"/>
<dbReference type="GO" id="GO:0005737">
    <property type="term" value="C:cytoplasm"/>
    <property type="evidence" value="ECO:0007669"/>
    <property type="project" value="TreeGrafter"/>
</dbReference>